<name>A0A2H0N501_9BACT</name>
<organism evidence="2 3">
    <name type="scientific">Candidatus Magasanikbacteria bacterium CG11_big_fil_rev_8_21_14_0_20_39_34</name>
    <dbReference type="NCBI Taxonomy" id="1974653"/>
    <lineage>
        <taxon>Bacteria</taxon>
        <taxon>Candidatus Magasanikiibacteriota</taxon>
    </lineage>
</organism>
<dbReference type="Pfam" id="PF13302">
    <property type="entry name" value="Acetyltransf_3"/>
    <property type="match status" value="1"/>
</dbReference>
<evidence type="ECO:0000313" key="2">
    <source>
        <dbReference type="EMBL" id="PIR03980.1"/>
    </source>
</evidence>
<reference evidence="2 3" key="1">
    <citation type="submission" date="2017-09" db="EMBL/GenBank/DDBJ databases">
        <title>Depth-based differentiation of microbial function through sediment-hosted aquifers and enrichment of novel symbionts in the deep terrestrial subsurface.</title>
        <authorList>
            <person name="Probst A.J."/>
            <person name="Ladd B."/>
            <person name="Jarett J.K."/>
            <person name="Geller-Mcgrath D.E."/>
            <person name="Sieber C.M."/>
            <person name="Emerson J.B."/>
            <person name="Anantharaman K."/>
            <person name="Thomas B.C."/>
            <person name="Malmstrom R."/>
            <person name="Stieglmeier M."/>
            <person name="Klingl A."/>
            <person name="Woyke T."/>
            <person name="Ryan C.M."/>
            <person name="Banfield J.F."/>
        </authorList>
    </citation>
    <scope>NUCLEOTIDE SEQUENCE [LARGE SCALE GENOMIC DNA]</scope>
    <source>
        <strain evidence="2">CG11_big_fil_rev_8_21_14_0_20_39_34</strain>
    </source>
</reference>
<protein>
    <submittedName>
        <fullName evidence="2">GNAT family N-acetyltransferase</fullName>
    </submittedName>
</protein>
<evidence type="ECO:0000313" key="3">
    <source>
        <dbReference type="Proteomes" id="UP000229600"/>
    </source>
</evidence>
<dbReference type="PANTHER" id="PTHR43792:SF16">
    <property type="entry name" value="N-ACETYLTRANSFERASE DOMAIN-CONTAINING PROTEIN"/>
    <property type="match status" value="1"/>
</dbReference>
<sequence>MSMDLTQVKIETGRLLLVPVSTEYTEQLFSGYREPVIQYMNHGPAESLEVLKERILQKEKDTKDGLQLPLVVLNKETKEFLGSFVLEDLDGRTPEMGGWLKESALGNHYGQEATAALKNWADENLDFDYIIWPCVATNVPSRKLAESLGGRVEKEYEKKTARGKVWPYVEYWISKKL</sequence>
<accession>A0A2H0N501</accession>
<dbReference type="GO" id="GO:0016747">
    <property type="term" value="F:acyltransferase activity, transferring groups other than amino-acyl groups"/>
    <property type="evidence" value="ECO:0007669"/>
    <property type="project" value="InterPro"/>
</dbReference>
<dbReference type="Gene3D" id="3.40.630.30">
    <property type="match status" value="1"/>
</dbReference>
<keyword evidence="2" id="KW-0808">Transferase</keyword>
<dbReference type="InterPro" id="IPR000182">
    <property type="entry name" value="GNAT_dom"/>
</dbReference>
<dbReference type="PANTHER" id="PTHR43792">
    <property type="entry name" value="GNAT FAMILY, PUTATIVE (AFU_ORTHOLOGUE AFUA_3G00765)-RELATED-RELATED"/>
    <property type="match status" value="1"/>
</dbReference>
<dbReference type="Proteomes" id="UP000229600">
    <property type="component" value="Unassembled WGS sequence"/>
</dbReference>
<dbReference type="AlphaFoldDB" id="A0A2H0N501"/>
<dbReference type="EMBL" id="PCWN01000007">
    <property type="protein sequence ID" value="PIR03980.1"/>
    <property type="molecule type" value="Genomic_DNA"/>
</dbReference>
<feature type="domain" description="N-acetyltransferase" evidence="1">
    <location>
        <begin position="15"/>
        <end position="177"/>
    </location>
</feature>
<dbReference type="PROSITE" id="PS51186">
    <property type="entry name" value="GNAT"/>
    <property type="match status" value="1"/>
</dbReference>
<comment type="caution">
    <text evidence="2">The sequence shown here is derived from an EMBL/GenBank/DDBJ whole genome shotgun (WGS) entry which is preliminary data.</text>
</comment>
<dbReference type="SUPFAM" id="SSF55729">
    <property type="entry name" value="Acyl-CoA N-acyltransferases (Nat)"/>
    <property type="match status" value="1"/>
</dbReference>
<dbReference type="InterPro" id="IPR016181">
    <property type="entry name" value="Acyl_CoA_acyltransferase"/>
</dbReference>
<evidence type="ECO:0000259" key="1">
    <source>
        <dbReference type="PROSITE" id="PS51186"/>
    </source>
</evidence>
<proteinExistence type="predicted"/>
<gene>
    <name evidence="2" type="ORF">COV59_02235</name>
</gene>
<dbReference type="InterPro" id="IPR051531">
    <property type="entry name" value="N-acetyltransferase"/>
</dbReference>